<organism evidence="3 4">
    <name type="scientific">Ancylobacter defluvii</name>
    <dbReference type="NCBI Taxonomy" id="1282440"/>
    <lineage>
        <taxon>Bacteria</taxon>
        <taxon>Pseudomonadati</taxon>
        <taxon>Pseudomonadota</taxon>
        <taxon>Alphaproteobacteria</taxon>
        <taxon>Hyphomicrobiales</taxon>
        <taxon>Xanthobacteraceae</taxon>
        <taxon>Ancylobacter</taxon>
    </lineage>
</organism>
<reference evidence="3" key="1">
    <citation type="journal article" date="2014" name="Int. J. Syst. Evol. Microbiol.">
        <title>Complete genome sequence of Corynebacterium casei LMG S-19264T (=DSM 44701T), isolated from a smear-ripened cheese.</title>
        <authorList>
            <consortium name="US DOE Joint Genome Institute (JGI-PGF)"/>
            <person name="Walter F."/>
            <person name="Albersmeier A."/>
            <person name="Kalinowski J."/>
            <person name="Ruckert C."/>
        </authorList>
    </citation>
    <scope>NUCLEOTIDE SEQUENCE</scope>
    <source>
        <strain evidence="3">VKM B-2789</strain>
    </source>
</reference>
<keyword evidence="4" id="KW-1185">Reference proteome</keyword>
<dbReference type="AlphaFoldDB" id="A0A9W6JZ02"/>
<sequence length="105" mass="10822">MEEQDMNRNLFTGRRLFTGIATAAFVVTSAAAFAASPAPAGTAPAPAASSYAPAQAASTPAAKPTRVAETSRLKACEKQWNTGEKGGKLNDMTRKAFLSSCVKGA</sequence>
<name>A0A9W6JZ02_9HYPH</name>
<protein>
    <recommendedName>
        <fullName evidence="5">PsiF repeat-containing protein</fullName>
    </recommendedName>
</protein>
<dbReference type="Proteomes" id="UP001143330">
    <property type="component" value="Unassembled WGS sequence"/>
</dbReference>
<comment type="caution">
    <text evidence="3">The sequence shown here is derived from an EMBL/GenBank/DDBJ whole genome shotgun (WGS) entry which is preliminary data.</text>
</comment>
<feature type="compositionally biased region" description="Low complexity" evidence="1">
    <location>
        <begin position="37"/>
        <end position="65"/>
    </location>
</feature>
<evidence type="ECO:0000313" key="4">
    <source>
        <dbReference type="Proteomes" id="UP001143330"/>
    </source>
</evidence>
<evidence type="ECO:0000256" key="2">
    <source>
        <dbReference type="SAM" id="SignalP"/>
    </source>
</evidence>
<evidence type="ECO:0000256" key="1">
    <source>
        <dbReference type="SAM" id="MobiDB-lite"/>
    </source>
</evidence>
<evidence type="ECO:0000313" key="3">
    <source>
        <dbReference type="EMBL" id="GLK85742.1"/>
    </source>
</evidence>
<keyword evidence="2" id="KW-0732">Signal</keyword>
<proteinExistence type="predicted"/>
<gene>
    <name evidence="3" type="ORF">GCM10017653_38120</name>
</gene>
<accession>A0A9W6JZ02</accession>
<feature type="signal peptide" evidence="2">
    <location>
        <begin position="1"/>
        <end position="34"/>
    </location>
</feature>
<reference evidence="3" key="2">
    <citation type="submission" date="2023-01" db="EMBL/GenBank/DDBJ databases">
        <authorList>
            <person name="Sun Q."/>
            <person name="Evtushenko L."/>
        </authorList>
    </citation>
    <scope>NUCLEOTIDE SEQUENCE</scope>
    <source>
        <strain evidence="3">VKM B-2789</strain>
    </source>
</reference>
<feature type="chain" id="PRO_5040888532" description="PsiF repeat-containing protein" evidence="2">
    <location>
        <begin position="35"/>
        <end position="105"/>
    </location>
</feature>
<dbReference type="EMBL" id="BSFM01000017">
    <property type="protein sequence ID" value="GLK85742.1"/>
    <property type="molecule type" value="Genomic_DNA"/>
</dbReference>
<feature type="region of interest" description="Disordered" evidence="1">
    <location>
        <begin position="37"/>
        <end position="73"/>
    </location>
</feature>
<evidence type="ECO:0008006" key="5">
    <source>
        <dbReference type="Google" id="ProtNLM"/>
    </source>
</evidence>